<proteinExistence type="inferred from homology"/>
<dbReference type="InterPro" id="IPR002068">
    <property type="entry name" value="A-crystallin/Hsp20_dom"/>
</dbReference>
<protein>
    <recommendedName>
        <fullName evidence="3">SHSP domain-containing protein</fullName>
    </recommendedName>
</protein>
<evidence type="ECO:0000259" key="3">
    <source>
        <dbReference type="PROSITE" id="PS01031"/>
    </source>
</evidence>
<keyword evidence="5" id="KW-1185">Reference proteome</keyword>
<dbReference type="EMBL" id="CP028923">
    <property type="protein sequence ID" value="QCK13475.1"/>
    <property type="molecule type" value="Genomic_DNA"/>
</dbReference>
<gene>
    <name evidence="4" type="ORF">DCC35_01255</name>
</gene>
<evidence type="ECO:0000313" key="4">
    <source>
        <dbReference type="EMBL" id="QCK13475.1"/>
    </source>
</evidence>
<comment type="similarity">
    <text evidence="1 2">Belongs to the small heat shock protein (HSP20) family.</text>
</comment>
<dbReference type="CDD" id="cd00298">
    <property type="entry name" value="ACD_sHsps_p23-like"/>
    <property type="match status" value="1"/>
</dbReference>
<dbReference type="SUPFAM" id="SSF49764">
    <property type="entry name" value="HSP20-like chaperones"/>
    <property type="match status" value="1"/>
</dbReference>
<sequence>MKKVEVDMKIYNKIPKELLLTTDFMNTINGGSVQAKVNFKRLKDNYRLIVRVPGINPDELNVDIFNDKLTVSKFIDTYESNVKVPRVYAMVTLPRDVDYQRIEAYGEDEKLVVNLPFNHDGGGFYKKINVKQYPDGRSF</sequence>
<dbReference type="Pfam" id="PF00011">
    <property type="entry name" value="HSP20"/>
    <property type="match status" value="1"/>
</dbReference>
<dbReference type="Gene3D" id="2.60.40.790">
    <property type="match status" value="1"/>
</dbReference>
<dbReference type="KEGG" id="fpf:DCC35_01255"/>
<dbReference type="PROSITE" id="PS01031">
    <property type="entry name" value="SHSP"/>
    <property type="match status" value="1"/>
</dbReference>
<dbReference type="Proteomes" id="UP000298616">
    <property type="component" value="Chromosome"/>
</dbReference>
<evidence type="ECO:0000256" key="2">
    <source>
        <dbReference type="RuleBase" id="RU003616"/>
    </source>
</evidence>
<name>A0A4D7JR93_9BACT</name>
<reference evidence="4 5" key="1">
    <citation type="submission" date="2018-04" db="EMBL/GenBank/DDBJ databases">
        <title>Complete genome uncultured novel isolate.</title>
        <authorList>
            <person name="Merlino G."/>
        </authorList>
    </citation>
    <scope>NUCLEOTIDE SEQUENCE [LARGE SCALE GENOMIC DNA]</scope>
    <source>
        <strain evidence="5">R1DC9</strain>
    </source>
</reference>
<evidence type="ECO:0000313" key="5">
    <source>
        <dbReference type="Proteomes" id="UP000298616"/>
    </source>
</evidence>
<dbReference type="InterPro" id="IPR008978">
    <property type="entry name" value="HSP20-like_chaperone"/>
</dbReference>
<organism evidence="4 5">
    <name type="scientific">Mangrovivirga cuniculi</name>
    <dbReference type="NCBI Taxonomy" id="2715131"/>
    <lineage>
        <taxon>Bacteria</taxon>
        <taxon>Pseudomonadati</taxon>
        <taxon>Bacteroidota</taxon>
        <taxon>Cytophagia</taxon>
        <taxon>Cytophagales</taxon>
        <taxon>Mangrovivirgaceae</taxon>
        <taxon>Mangrovivirga</taxon>
    </lineage>
</organism>
<accession>A0A4D7JR93</accession>
<feature type="domain" description="SHSP" evidence="3">
    <location>
        <begin position="28"/>
        <end position="133"/>
    </location>
</feature>
<dbReference type="AlphaFoldDB" id="A0A4D7JR93"/>
<evidence type="ECO:0000256" key="1">
    <source>
        <dbReference type="PROSITE-ProRule" id="PRU00285"/>
    </source>
</evidence>